<proteinExistence type="predicted"/>
<reference evidence="2" key="1">
    <citation type="submission" date="2018-11" db="EMBL/GenBank/DDBJ databases">
        <authorList>
            <consortium name="Pathogen Informatics"/>
        </authorList>
    </citation>
    <scope>NUCLEOTIDE SEQUENCE</scope>
</reference>
<dbReference type="InterPro" id="IPR036388">
    <property type="entry name" value="WH-like_DNA-bd_sf"/>
</dbReference>
<keyword evidence="3" id="KW-1185">Reference proteome</keyword>
<dbReference type="Gene3D" id="1.10.10.10">
    <property type="entry name" value="Winged helix-like DNA-binding domain superfamily/Winged helix DNA-binding domain"/>
    <property type="match status" value="1"/>
</dbReference>
<sequence>MGPHSAPASDLHSLTSSAFCLPFGQPGILPSTAFQAPSQQQQPQGAHHDTLSFSGHCSPATAGPGTASLVSSVTGQQQQLLLMGGANSVGSVAAVGQSPGSPLKETTSDMASVVRSMIRSDSGLEIHDRTWLKITIPNAFIGRPFSENQRI</sequence>
<dbReference type="GO" id="GO:0005109">
    <property type="term" value="F:frizzled binding"/>
    <property type="evidence" value="ECO:0007669"/>
    <property type="project" value="TreeGrafter"/>
</dbReference>
<dbReference type="InterPro" id="IPR015506">
    <property type="entry name" value="Dsh/Dvl-rel"/>
</dbReference>
<evidence type="ECO:0000256" key="1">
    <source>
        <dbReference type="SAM" id="MobiDB-lite"/>
    </source>
</evidence>
<dbReference type="AlphaFoldDB" id="A0A448X918"/>
<dbReference type="EMBL" id="CAAALY010120467">
    <property type="protein sequence ID" value="VEL31269.1"/>
    <property type="molecule type" value="Genomic_DNA"/>
</dbReference>
<evidence type="ECO:0000313" key="2">
    <source>
        <dbReference type="EMBL" id="VEL31269.1"/>
    </source>
</evidence>
<protein>
    <submittedName>
        <fullName evidence="2">Uncharacterized protein</fullName>
    </submittedName>
</protein>
<dbReference type="GO" id="GO:0005829">
    <property type="term" value="C:cytosol"/>
    <property type="evidence" value="ECO:0007669"/>
    <property type="project" value="TreeGrafter"/>
</dbReference>
<dbReference type="OrthoDB" id="10031689at2759"/>
<evidence type="ECO:0000313" key="3">
    <source>
        <dbReference type="Proteomes" id="UP000784294"/>
    </source>
</evidence>
<gene>
    <name evidence="2" type="ORF">PXEA_LOCUS24709</name>
</gene>
<dbReference type="SUPFAM" id="SSF46785">
    <property type="entry name" value="Winged helix' DNA-binding domain"/>
    <property type="match status" value="1"/>
</dbReference>
<dbReference type="GO" id="GO:0060070">
    <property type="term" value="P:canonical Wnt signaling pathway"/>
    <property type="evidence" value="ECO:0007669"/>
    <property type="project" value="TreeGrafter"/>
</dbReference>
<feature type="compositionally biased region" description="Low complexity" evidence="1">
    <location>
        <begin position="35"/>
        <end position="44"/>
    </location>
</feature>
<feature type="region of interest" description="Disordered" evidence="1">
    <location>
        <begin position="31"/>
        <end position="51"/>
    </location>
</feature>
<comment type="caution">
    <text evidence="2">The sequence shown here is derived from an EMBL/GenBank/DDBJ whole genome shotgun (WGS) entry which is preliminary data.</text>
</comment>
<organism evidence="2 3">
    <name type="scientific">Protopolystoma xenopodis</name>
    <dbReference type="NCBI Taxonomy" id="117903"/>
    <lineage>
        <taxon>Eukaryota</taxon>
        <taxon>Metazoa</taxon>
        <taxon>Spiralia</taxon>
        <taxon>Lophotrochozoa</taxon>
        <taxon>Platyhelminthes</taxon>
        <taxon>Monogenea</taxon>
        <taxon>Polyopisthocotylea</taxon>
        <taxon>Polystomatidea</taxon>
        <taxon>Polystomatidae</taxon>
        <taxon>Protopolystoma</taxon>
    </lineage>
</organism>
<dbReference type="PANTHER" id="PTHR10878">
    <property type="entry name" value="SEGMENT POLARITY PROTEIN DISHEVELLED"/>
    <property type="match status" value="1"/>
</dbReference>
<dbReference type="PANTHER" id="PTHR10878:SF25">
    <property type="entry name" value="SEGMENT POLARITY PROTEIN DISHEVELLED"/>
    <property type="match status" value="1"/>
</dbReference>
<dbReference type="InterPro" id="IPR036390">
    <property type="entry name" value="WH_DNA-bd_sf"/>
</dbReference>
<name>A0A448X918_9PLAT</name>
<accession>A0A448X918</accession>
<dbReference type="Proteomes" id="UP000784294">
    <property type="component" value="Unassembled WGS sequence"/>
</dbReference>